<protein>
    <submittedName>
        <fullName evidence="2">Uncharacterized membrane protein YoaT, DUF817 family</fullName>
    </submittedName>
</protein>
<keyword evidence="1" id="KW-0472">Membrane</keyword>
<sequence>MSSLRFAALQLLRFAWVQARCCAFAVTLFAGLAVSTVVDLPIARYDALLAYGLLATLTFRLLGLETTREVLLVAVFHLIGLVFELVKVRLGSWVYPEDALTKIGGVPLYSGFLYAAVGSYVCRAWRLHELRVFGYRPLATALVAAAIYVNFVTHHWLPDLRWPLAVALAAVIWRSHVHFTVGRHRYRMPLTMSFVLIGFFLWVAENVATFFGAWRYPHQMEVWRLVHPSKFGAWALLVSVAFVVVASWQARRGRLRPEPGEVPALVWWPGGGSGADRVAAPRSGQQVGGVTR</sequence>
<evidence type="ECO:0000313" key="2">
    <source>
        <dbReference type="EMBL" id="SHF80676.1"/>
    </source>
</evidence>
<feature type="transmembrane region" description="Helical" evidence="1">
    <location>
        <begin position="193"/>
        <end position="211"/>
    </location>
</feature>
<feature type="transmembrane region" description="Helical" evidence="1">
    <location>
        <begin position="162"/>
        <end position="181"/>
    </location>
</feature>
<dbReference type="RefSeq" id="WP_073484048.1">
    <property type="nucleotide sequence ID" value="NZ_FQVN01000005.1"/>
</dbReference>
<feature type="transmembrane region" description="Helical" evidence="1">
    <location>
        <begin position="231"/>
        <end position="248"/>
    </location>
</feature>
<keyword evidence="1" id="KW-0812">Transmembrane</keyword>
<accession>A0A1M5ENC0</accession>
<gene>
    <name evidence="2" type="ORF">SAMN05444320_10558</name>
</gene>
<name>A0A1M5ENC0_STRHI</name>
<feature type="transmembrane region" description="Helical" evidence="1">
    <location>
        <begin position="137"/>
        <end position="156"/>
    </location>
</feature>
<dbReference type="Pfam" id="PF05675">
    <property type="entry name" value="DUF817"/>
    <property type="match status" value="1"/>
</dbReference>
<feature type="transmembrane region" description="Helical" evidence="1">
    <location>
        <begin position="106"/>
        <end position="125"/>
    </location>
</feature>
<dbReference type="PIRSF" id="PIRSF009141">
    <property type="entry name" value="UCP009141"/>
    <property type="match status" value="1"/>
</dbReference>
<evidence type="ECO:0000256" key="1">
    <source>
        <dbReference type="SAM" id="Phobius"/>
    </source>
</evidence>
<proteinExistence type="predicted"/>
<organism evidence="2 3">
    <name type="scientific">Streptoalloteichus hindustanus</name>
    <dbReference type="NCBI Taxonomy" id="2017"/>
    <lineage>
        <taxon>Bacteria</taxon>
        <taxon>Bacillati</taxon>
        <taxon>Actinomycetota</taxon>
        <taxon>Actinomycetes</taxon>
        <taxon>Pseudonocardiales</taxon>
        <taxon>Pseudonocardiaceae</taxon>
        <taxon>Streptoalloteichus</taxon>
    </lineage>
</organism>
<dbReference type="AlphaFoldDB" id="A0A1M5ENC0"/>
<dbReference type="STRING" id="2017.SAMN05444320_10558"/>
<dbReference type="EMBL" id="FQVN01000005">
    <property type="protein sequence ID" value="SHF80676.1"/>
    <property type="molecule type" value="Genomic_DNA"/>
</dbReference>
<evidence type="ECO:0000313" key="3">
    <source>
        <dbReference type="Proteomes" id="UP000184501"/>
    </source>
</evidence>
<keyword evidence="1" id="KW-1133">Transmembrane helix</keyword>
<dbReference type="InterPro" id="IPR008535">
    <property type="entry name" value="DUF817"/>
</dbReference>
<feature type="transmembrane region" description="Helical" evidence="1">
    <location>
        <begin position="70"/>
        <end position="86"/>
    </location>
</feature>
<dbReference type="Proteomes" id="UP000184501">
    <property type="component" value="Unassembled WGS sequence"/>
</dbReference>
<feature type="transmembrane region" description="Helical" evidence="1">
    <location>
        <begin position="45"/>
        <end position="63"/>
    </location>
</feature>
<keyword evidence="3" id="KW-1185">Reference proteome</keyword>
<reference evidence="2 3" key="1">
    <citation type="submission" date="2016-11" db="EMBL/GenBank/DDBJ databases">
        <authorList>
            <person name="Jaros S."/>
            <person name="Januszkiewicz K."/>
            <person name="Wedrychowicz H."/>
        </authorList>
    </citation>
    <scope>NUCLEOTIDE SEQUENCE [LARGE SCALE GENOMIC DNA]</scope>
    <source>
        <strain evidence="2 3">DSM 44523</strain>
    </source>
</reference>